<dbReference type="GO" id="GO:0019867">
    <property type="term" value="C:outer membrane"/>
    <property type="evidence" value="ECO:0007669"/>
    <property type="project" value="InterPro"/>
</dbReference>
<keyword evidence="1" id="KW-0813">Transport</keyword>
<dbReference type="Proteomes" id="UP000829925">
    <property type="component" value="Chromosome"/>
</dbReference>
<evidence type="ECO:0000259" key="4">
    <source>
        <dbReference type="SMART" id="SM00965"/>
    </source>
</evidence>
<evidence type="ECO:0000313" key="5">
    <source>
        <dbReference type="EMBL" id="UOR06948.1"/>
    </source>
</evidence>
<dbReference type="KEGG" id="haei:MUN82_07555"/>
<keyword evidence="2" id="KW-0472">Membrane</keyword>
<reference evidence="5 6" key="1">
    <citation type="submission" date="2022-04" db="EMBL/GenBank/DDBJ databases">
        <title>Hymenobacter sp. isolated from the air.</title>
        <authorList>
            <person name="Won M."/>
            <person name="Lee C.-M."/>
            <person name="Woen H.-Y."/>
            <person name="Kwon S.-W."/>
        </authorList>
    </citation>
    <scope>NUCLEOTIDE SEQUENCE [LARGE SCALE GENOMIC DNA]</scope>
    <source>
        <strain evidence="6">5413 J-13</strain>
    </source>
</reference>
<evidence type="ECO:0000313" key="6">
    <source>
        <dbReference type="Proteomes" id="UP000829925"/>
    </source>
</evidence>
<dbReference type="InterPro" id="IPR011662">
    <property type="entry name" value="Secretin/TonB_short_N"/>
</dbReference>
<dbReference type="EMBL" id="CP095053">
    <property type="protein sequence ID" value="UOR06948.1"/>
    <property type="molecule type" value="Genomic_DNA"/>
</dbReference>
<evidence type="ECO:0000256" key="3">
    <source>
        <dbReference type="ARBA" id="ARBA00023237"/>
    </source>
</evidence>
<protein>
    <submittedName>
        <fullName evidence="5">STN domain-containing protein</fullName>
    </submittedName>
</protein>
<dbReference type="SMART" id="SM00965">
    <property type="entry name" value="STN"/>
    <property type="match status" value="1"/>
</dbReference>
<evidence type="ECO:0000256" key="2">
    <source>
        <dbReference type="ARBA" id="ARBA00023136"/>
    </source>
</evidence>
<evidence type="ECO:0000256" key="1">
    <source>
        <dbReference type="ARBA" id="ARBA00022448"/>
    </source>
</evidence>
<accession>A0A8T9SY04</accession>
<dbReference type="RefSeq" id="WP_245096337.1">
    <property type="nucleotide sequence ID" value="NZ_CP095053.1"/>
</dbReference>
<name>A0A8T9SY04_9BACT</name>
<organism evidence="5 6">
    <name type="scientific">Hymenobacter aerilatus</name>
    <dbReference type="NCBI Taxonomy" id="2932251"/>
    <lineage>
        <taxon>Bacteria</taxon>
        <taxon>Pseudomonadati</taxon>
        <taxon>Bacteroidota</taxon>
        <taxon>Cytophagia</taxon>
        <taxon>Cytophagales</taxon>
        <taxon>Hymenobacteraceae</taxon>
        <taxon>Hymenobacter</taxon>
    </lineage>
</organism>
<sequence length="163" mass="17250">MTSTAQTVCQTTPTVVRIAAAPLAQALTDLSRQTSCPVQYEQQLVQSFRSPAVTGRLTTADALVQLVKGTGLEAHSSQGKLSVSQADQQVIGRKAASLQAQLGQAVKAQKLPQHQANTLYTELGAVSTSVVTLAKQQGFVSAAEKASYQRTFSQAEQLLAHVK</sequence>
<keyword evidence="6" id="KW-1185">Reference proteome</keyword>
<gene>
    <name evidence="5" type="ORF">MUN82_07555</name>
</gene>
<feature type="domain" description="Secretin/TonB short N-terminal" evidence="4">
    <location>
        <begin position="36"/>
        <end position="86"/>
    </location>
</feature>
<keyword evidence="3" id="KW-0998">Cell outer membrane</keyword>
<dbReference type="Gene3D" id="3.55.50.30">
    <property type="match status" value="1"/>
</dbReference>
<dbReference type="AlphaFoldDB" id="A0A8T9SY04"/>
<proteinExistence type="predicted"/>